<dbReference type="EMBL" id="CP018221">
    <property type="protein sequence ID" value="API59254.1"/>
    <property type="molecule type" value="Genomic_DNA"/>
</dbReference>
<gene>
    <name evidence="2" type="ORF">BSL82_07975</name>
</gene>
<evidence type="ECO:0000313" key="3">
    <source>
        <dbReference type="Proteomes" id="UP000182063"/>
    </source>
</evidence>
<dbReference type="PANTHER" id="PTHR43194:SF2">
    <property type="entry name" value="PEROXISOMAL MEMBRANE PROTEIN LPX1"/>
    <property type="match status" value="1"/>
</dbReference>
<dbReference type="InterPro" id="IPR029058">
    <property type="entry name" value="AB_hydrolase_fold"/>
</dbReference>
<dbReference type="OrthoDB" id="9804723at2"/>
<dbReference type="STRING" id="1921510.BSL82_07975"/>
<feature type="domain" description="AB hydrolase-1" evidence="1">
    <location>
        <begin position="32"/>
        <end position="243"/>
    </location>
</feature>
<evidence type="ECO:0000259" key="1">
    <source>
        <dbReference type="Pfam" id="PF12697"/>
    </source>
</evidence>
<dbReference type="AlphaFoldDB" id="A0A1L3ZUC9"/>
<dbReference type="Gene3D" id="3.40.50.1820">
    <property type="entry name" value="alpha/beta hydrolase"/>
    <property type="match status" value="1"/>
</dbReference>
<dbReference type="Pfam" id="PF12697">
    <property type="entry name" value="Abhydrolase_6"/>
    <property type="match status" value="1"/>
</dbReference>
<reference evidence="3" key="1">
    <citation type="submission" date="2016-11" db="EMBL/GenBank/DDBJ databases">
        <title>Complete Genome Sequence of alachlor-degrading Sphingomonas sp. strain JJ-A5.</title>
        <authorList>
            <person name="Lee H."/>
            <person name="Ka J.-O."/>
        </authorList>
    </citation>
    <scope>NUCLEOTIDE SEQUENCE [LARGE SCALE GENOMIC DNA]</scope>
    <source>
        <strain evidence="3">JJ-A5</strain>
    </source>
</reference>
<accession>A0A1L3ZUC9</accession>
<keyword evidence="2" id="KW-0378">Hydrolase</keyword>
<sequence>MASSPTEVSTRYFKTDDGVELAWHEMGEGRPVILIHGLFSNAHTNWVKYGAAAEVASRGFRVIMPDLRGHGMSAKPHDAASYPKDVLADDGLALLRHLGLAEGEYDLGGYSLGARTTMRMLIRGALPRRAVLGGMGLQGLVDTGRRSAHFHHVLDHIDEHPRGSPEWMAVQFLKTTKGDPLAMKPLLDSFTDSTEEEIRSVVTDTLVVCGEDDEDNGSAEALAALLPNAQYVAVPGNHMSVMLRTELNTAIADFLAA</sequence>
<protein>
    <submittedName>
        <fullName evidence="2">Alpha/beta hydrolase</fullName>
    </submittedName>
</protein>
<dbReference type="KEGG" id="sphj:BSL82_07975"/>
<name>A0A1L3ZUC9_9SPHN</name>
<dbReference type="Proteomes" id="UP000182063">
    <property type="component" value="Chromosome"/>
</dbReference>
<proteinExistence type="predicted"/>
<evidence type="ECO:0000313" key="2">
    <source>
        <dbReference type="EMBL" id="API59254.1"/>
    </source>
</evidence>
<organism evidence="2 3">
    <name type="scientific">Tardibacter chloracetimidivorans</name>
    <dbReference type="NCBI Taxonomy" id="1921510"/>
    <lineage>
        <taxon>Bacteria</taxon>
        <taxon>Pseudomonadati</taxon>
        <taxon>Pseudomonadota</taxon>
        <taxon>Alphaproteobacteria</taxon>
        <taxon>Sphingomonadales</taxon>
        <taxon>Sphingomonadaceae</taxon>
        <taxon>Tardibacter</taxon>
    </lineage>
</organism>
<dbReference type="GO" id="GO:0016787">
    <property type="term" value="F:hydrolase activity"/>
    <property type="evidence" value="ECO:0007669"/>
    <property type="project" value="UniProtKB-KW"/>
</dbReference>
<dbReference type="InterPro" id="IPR050228">
    <property type="entry name" value="Carboxylesterase_BioH"/>
</dbReference>
<keyword evidence="3" id="KW-1185">Reference proteome</keyword>
<dbReference type="InterPro" id="IPR000073">
    <property type="entry name" value="AB_hydrolase_1"/>
</dbReference>
<dbReference type="SUPFAM" id="SSF53474">
    <property type="entry name" value="alpha/beta-Hydrolases"/>
    <property type="match status" value="1"/>
</dbReference>
<dbReference type="RefSeq" id="WP_072596803.1">
    <property type="nucleotide sequence ID" value="NZ_CP018221.1"/>
</dbReference>
<dbReference type="PANTHER" id="PTHR43194">
    <property type="entry name" value="HYDROLASE ALPHA/BETA FOLD FAMILY"/>
    <property type="match status" value="1"/>
</dbReference>